<evidence type="ECO:0000313" key="2">
    <source>
        <dbReference type="Proteomes" id="UP001629113"/>
    </source>
</evidence>
<evidence type="ECO:0000313" key="1">
    <source>
        <dbReference type="EMBL" id="KAL3427704.1"/>
    </source>
</evidence>
<dbReference type="Proteomes" id="UP001629113">
    <property type="component" value="Unassembled WGS sequence"/>
</dbReference>
<name>A0ABR4PWQ5_9HELO</name>
<comment type="caution">
    <text evidence="1">The sequence shown here is derived from an EMBL/GenBank/DDBJ whole genome shotgun (WGS) entry which is preliminary data.</text>
</comment>
<proteinExistence type="predicted"/>
<dbReference type="EMBL" id="JBFCZG010000001">
    <property type="protein sequence ID" value="KAL3427704.1"/>
    <property type="molecule type" value="Genomic_DNA"/>
</dbReference>
<protein>
    <submittedName>
        <fullName evidence="1">Uncharacterized protein</fullName>
    </submittedName>
</protein>
<gene>
    <name evidence="1" type="ORF">PVAG01_01213</name>
</gene>
<reference evidence="1 2" key="1">
    <citation type="submission" date="2024-06" db="EMBL/GenBank/DDBJ databases">
        <title>Complete genome of Phlyctema vagabunda strain 19-DSS-EL-015.</title>
        <authorList>
            <person name="Fiorenzani C."/>
        </authorList>
    </citation>
    <scope>NUCLEOTIDE SEQUENCE [LARGE SCALE GENOMIC DNA]</scope>
    <source>
        <strain evidence="1 2">19-DSS-EL-015</strain>
    </source>
</reference>
<keyword evidence="2" id="KW-1185">Reference proteome</keyword>
<sequence length="106" mass="12122">MIEKSHKERYRGAERDVGTLINTESAQAESERRLTDLNNRNELEMMIDNSPKFEAVVVADVQFHLGRHIAHIEKQCAKENEVLYVQQGNGKESLNSKLNIAKPKCE</sequence>
<organism evidence="1 2">
    <name type="scientific">Phlyctema vagabunda</name>
    <dbReference type="NCBI Taxonomy" id="108571"/>
    <lineage>
        <taxon>Eukaryota</taxon>
        <taxon>Fungi</taxon>
        <taxon>Dikarya</taxon>
        <taxon>Ascomycota</taxon>
        <taxon>Pezizomycotina</taxon>
        <taxon>Leotiomycetes</taxon>
        <taxon>Helotiales</taxon>
        <taxon>Dermateaceae</taxon>
        <taxon>Phlyctema</taxon>
    </lineage>
</organism>
<accession>A0ABR4PWQ5</accession>